<keyword evidence="2" id="KW-0238">DNA-binding</keyword>
<gene>
    <name evidence="2" type="ORF">HY220_02890</name>
</gene>
<dbReference type="Pfam" id="PF03479">
    <property type="entry name" value="PCC"/>
    <property type="match status" value="1"/>
</dbReference>
<dbReference type="CDD" id="cd11378">
    <property type="entry name" value="DUF296"/>
    <property type="match status" value="1"/>
</dbReference>
<reference evidence="2" key="1">
    <citation type="submission" date="2020-07" db="EMBL/GenBank/DDBJ databases">
        <title>Huge and variable diversity of episymbiotic CPR bacteria and DPANN archaea in groundwater ecosystems.</title>
        <authorList>
            <person name="He C.Y."/>
            <person name="Keren R."/>
            <person name="Whittaker M."/>
            <person name="Farag I.F."/>
            <person name="Doudna J."/>
            <person name="Cate J.H.D."/>
            <person name="Banfield J.F."/>
        </authorList>
    </citation>
    <scope>NUCLEOTIDE SEQUENCE</scope>
    <source>
        <strain evidence="2">NC_groundwater_972_Pr1_S-0.2um_49_27</strain>
    </source>
</reference>
<name>A0A9D6LRE1_9BACT</name>
<dbReference type="PANTHER" id="PTHR34988">
    <property type="entry name" value="PROTEIN, PUTATIVE-RELATED"/>
    <property type="match status" value="1"/>
</dbReference>
<dbReference type="PANTHER" id="PTHR34988:SF1">
    <property type="entry name" value="DNA-BINDING PROTEIN"/>
    <property type="match status" value="1"/>
</dbReference>
<evidence type="ECO:0000313" key="2">
    <source>
        <dbReference type="EMBL" id="MBI3627666.1"/>
    </source>
</evidence>
<dbReference type="PIRSF" id="PIRSF016702">
    <property type="entry name" value="DNA_bp_PD1"/>
    <property type="match status" value="1"/>
</dbReference>
<dbReference type="Proteomes" id="UP000808388">
    <property type="component" value="Unassembled WGS sequence"/>
</dbReference>
<dbReference type="Gene3D" id="3.30.1330.80">
    <property type="entry name" value="Hypothetical protein, similar to alpha- acetolactate decarboxylase, domain 2"/>
    <property type="match status" value="1"/>
</dbReference>
<dbReference type="SUPFAM" id="SSF117856">
    <property type="entry name" value="AF0104/ALDC/Ptd012-like"/>
    <property type="match status" value="1"/>
</dbReference>
<feature type="domain" description="PPC" evidence="1">
    <location>
        <begin position="5"/>
        <end position="141"/>
    </location>
</feature>
<proteinExistence type="predicted"/>
<dbReference type="EMBL" id="JACQCQ010000009">
    <property type="protein sequence ID" value="MBI3627666.1"/>
    <property type="molecule type" value="Genomic_DNA"/>
</dbReference>
<evidence type="ECO:0000313" key="3">
    <source>
        <dbReference type="Proteomes" id="UP000808388"/>
    </source>
</evidence>
<accession>A0A9D6LRE1</accession>
<dbReference type="InterPro" id="IPR005175">
    <property type="entry name" value="PPC_dom"/>
</dbReference>
<comment type="caution">
    <text evidence="2">The sequence shown here is derived from an EMBL/GenBank/DDBJ whole genome shotgun (WGS) entry which is preliminary data.</text>
</comment>
<evidence type="ECO:0000259" key="1">
    <source>
        <dbReference type="PROSITE" id="PS51742"/>
    </source>
</evidence>
<organism evidence="2 3">
    <name type="scientific">Candidatus Sungiibacteriota bacterium</name>
    <dbReference type="NCBI Taxonomy" id="2750080"/>
    <lineage>
        <taxon>Bacteria</taxon>
        <taxon>Candidatus Sungiibacteriota</taxon>
    </lineage>
</organism>
<dbReference type="AlphaFoldDB" id="A0A9D6LRE1"/>
<sequence length="142" mass="15908">MKVIHESENSYILAWFRGEEVISSLSEFLERENIRASHFSGLGAAESLEIAFYNLDAKEYEKKSANYDVEILSLVGNSAMMDGRPIVHMHGVFAKRDFSAFGGHVFSIHVSGACELHVTRMSGIMKREYDEASGLNLLCELD</sequence>
<protein>
    <submittedName>
        <fullName evidence="2">DNA-binding protein</fullName>
    </submittedName>
</protein>
<dbReference type="GO" id="GO:0003677">
    <property type="term" value="F:DNA binding"/>
    <property type="evidence" value="ECO:0007669"/>
    <property type="project" value="UniProtKB-KW"/>
</dbReference>
<dbReference type="PROSITE" id="PS51742">
    <property type="entry name" value="PPC"/>
    <property type="match status" value="1"/>
</dbReference>
<dbReference type="InterPro" id="IPR025707">
    <property type="entry name" value="DNA_bp_PD1"/>
</dbReference>